<feature type="chain" id="PRO_5037471008" evidence="6">
    <location>
        <begin position="22"/>
        <end position="267"/>
    </location>
</feature>
<evidence type="ECO:0000259" key="7">
    <source>
        <dbReference type="PROSITE" id="PS50026"/>
    </source>
</evidence>
<dbReference type="InterPro" id="IPR002049">
    <property type="entry name" value="LE_dom"/>
</dbReference>
<feature type="disulfide bond" evidence="5">
    <location>
        <begin position="207"/>
        <end position="216"/>
    </location>
</feature>
<evidence type="ECO:0000256" key="3">
    <source>
        <dbReference type="ARBA" id="ARBA00022737"/>
    </source>
</evidence>
<dbReference type="FunFam" id="2.170.300.10:FF:000002">
    <property type="entry name" value="Multiple epidermal growth factor-like domains 10"/>
    <property type="match status" value="1"/>
</dbReference>
<evidence type="ECO:0000313" key="10">
    <source>
        <dbReference type="WBParaSite" id="nRc.2.0.1.t43812-RA"/>
    </source>
</evidence>
<dbReference type="InterPro" id="IPR011489">
    <property type="entry name" value="EMI_domain"/>
</dbReference>
<comment type="caution">
    <text evidence="5">Lacks conserved residue(s) required for the propagation of feature annotation.</text>
</comment>
<evidence type="ECO:0000259" key="8">
    <source>
        <dbReference type="PROSITE" id="PS51041"/>
    </source>
</evidence>
<dbReference type="GO" id="GO:0005044">
    <property type="term" value="F:scavenger receptor activity"/>
    <property type="evidence" value="ECO:0007669"/>
    <property type="project" value="InterPro"/>
</dbReference>
<dbReference type="Pfam" id="PF07546">
    <property type="entry name" value="EMI"/>
    <property type="match status" value="1"/>
</dbReference>
<dbReference type="InterPro" id="IPR042635">
    <property type="entry name" value="MEGF10/SREC1/2-like"/>
</dbReference>
<keyword evidence="1 5" id="KW-0245">EGF-like domain</keyword>
<sequence length="267" mass="29542">MHGFLRRSTICIFFTFELVSCLEGPNVCTTQKKFTTTVTETYDRPYSYRVYQWCSDISKGFRCARNQIAYKTAYRNVTKEDIKYEDVCCEGYIVTTDQRCKPHCTEECIHGTCSAPGLCSCNSGYGGSNCEKSCPYNRFGPSCEKTCDCQNGASCDPVLGICFCPDGFMGEKCADRCKHGYFGHVCSYACHCLNNATCDAISGNCTCPPGFQGHLCERSCPADQHGEDCKYQCSCKNDGFCSATDGSCTCLPGYKVRTLVCCAKDQF</sequence>
<dbReference type="PANTHER" id="PTHR24043">
    <property type="entry name" value="SCAVENGER RECEPTOR CLASS F"/>
    <property type="match status" value="1"/>
</dbReference>
<feature type="disulfide bond" evidence="5">
    <location>
        <begin position="164"/>
        <end position="173"/>
    </location>
</feature>
<accession>A0A915KXY5</accession>
<keyword evidence="2 6" id="KW-0732">Signal</keyword>
<protein>
    <submittedName>
        <fullName evidence="10">Multiple epidermal growth factor-like domains protein 10</fullName>
    </submittedName>
</protein>
<dbReference type="Gene3D" id="2.170.300.10">
    <property type="entry name" value="Tie2 ligand-binding domain superfamily"/>
    <property type="match status" value="1"/>
</dbReference>
<evidence type="ECO:0000256" key="4">
    <source>
        <dbReference type="ARBA" id="ARBA00023157"/>
    </source>
</evidence>
<dbReference type="PROSITE" id="PS50026">
    <property type="entry name" value="EGF_3"/>
    <property type="match status" value="2"/>
</dbReference>
<dbReference type="CDD" id="cd00055">
    <property type="entry name" value="EGF_Lam"/>
    <property type="match status" value="1"/>
</dbReference>
<dbReference type="OMA" id="GKSCENT"/>
<keyword evidence="4 5" id="KW-1015">Disulfide bond</keyword>
<name>A0A915KXY5_ROMCU</name>
<dbReference type="PANTHER" id="PTHR24043:SF8">
    <property type="entry name" value="EGF-LIKE DOMAIN-CONTAINING PROTEIN"/>
    <property type="match status" value="1"/>
</dbReference>
<dbReference type="InterPro" id="IPR000742">
    <property type="entry name" value="EGF"/>
</dbReference>
<proteinExistence type="predicted"/>
<dbReference type="PROSITE" id="PS00022">
    <property type="entry name" value="EGF_1"/>
    <property type="match status" value="3"/>
</dbReference>
<feature type="domain" description="EGF-like" evidence="7">
    <location>
        <begin position="139"/>
        <end position="174"/>
    </location>
</feature>
<dbReference type="SMART" id="SM00180">
    <property type="entry name" value="EGF_Lam"/>
    <property type="match status" value="2"/>
</dbReference>
<evidence type="ECO:0000313" key="9">
    <source>
        <dbReference type="Proteomes" id="UP000887565"/>
    </source>
</evidence>
<dbReference type="PROSITE" id="PS51041">
    <property type="entry name" value="EMI"/>
    <property type="match status" value="1"/>
</dbReference>
<keyword evidence="9" id="KW-1185">Reference proteome</keyword>
<keyword evidence="3" id="KW-0677">Repeat</keyword>
<dbReference type="Proteomes" id="UP000887565">
    <property type="component" value="Unplaced"/>
</dbReference>
<evidence type="ECO:0000256" key="1">
    <source>
        <dbReference type="ARBA" id="ARBA00022536"/>
    </source>
</evidence>
<evidence type="ECO:0000256" key="5">
    <source>
        <dbReference type="PROSITE-ProRule" id="PRU00076"/>
    </source>
</evidence>
<feature type="domain" description="EMI" evidence="8">
    <location>
        <begin position="24"/>
        <end position="106"/>
    </location>
</feature>
<dbReference type="WBParaSite" id="nRc.2.0.1.t43812-RA">
    <property type="protein sequence ID" value="nRc.2.0.1.t43812-RA"/>
    <property type="gene ID" value="nRc.2.0.1.g43812"/>
</dbReference>
<dbReference type="AlphaFoldDB" id="A0A915KXY5"/>
<feature type="domain" description="EGF-like" evidence="7">
    <location>
        <begin position="182"/>
        <end position="217"/>
    </location>
</feature>
<dbReference type="SMART" id="SM00181">
    <property type="entry name" value="EGF"/>
    <property type="match status" value="4"/>
</dbReference>
<dbReference type="Pfam" id="PF00053">
    <property type="entry name" value="EGF_laminin"/>
    <property type="match status" value="1"/>
</dbReference>
<evidence type="ECO:0000256" key="2">
    <source>
        <dbReference type="ARBA" id="ARBA00022729"/>
    </source>
</evidence>
<feature type="signal peptide" evidence="6">
    <location>
        <begin position="1"/>
        <end position="21"/>
    </location>
</feature>
<evidence type="ECO:0000256" key="6">
    <source>
        <dbReference type="SAM" id="SignalP"/>
    </source>
</evidence>
<reference evidence="10" key="1">
    <citation type="submission" date="2022-11" db="UniProtKB">
        <authorList>
            <consortium name="WormBaseParasite"/>
        </authorList>
    </citation>
    <scope>IDENTIFICATION</scope>
</reference>
<organism evidence="9 10">
    <name type="scientific">Romanomermis culicivorax</name>
    <name type="common">Nematode worm</name>
    <dbReference type="NCBI Taxonomy" id="13658"/>
    <lineage>
        <taxon>Eukaryota</taxon>
        <taxon>Metazoa</taxon>
        <taxon>Ecdysozoa</taxon>
        <taxon>Nematoda</taxon>
        <taxon>Enoplea</taxon>
        <taxon>Dorylaimia</taxon>
        <taxon>Mermithida</taxon>
        <taxon>Mermithoidea</taxon>
        <taxon>Mermithidae</taxon>
        <taxon>Romanomermis</taxon>
    </lineage>
</organism>
<dbReference type="Gene3D" id="2.10.25.10">
    <property type="entry name" value="Laminin"/>
    <property type="match status" value="1"/>
</dbReference>
<dbReference type="PRINTS" id="PR00011">
    <property type="entry name" value="EGFLAMININ"/>
</dbReference>